<protein>
    <recommendedName>
        <fullName evidence="1">Nucleotide-diphospho-sugar transferase domain-containing protein</fullName>
    </recommendedName>
</protein>
<evidence type="ECO:0000313" key="2">
    <source>
        <dbReference type="EMBL" id="CAD9320565.1"/>
    </source>
</evidence>
<dbReference type="Pfam" id="PF03407">
    <property type="entry name" value="Nucleotid_trans"/>
    <property type="match status" value="1"/>
</dbReference>
<dbReference type="InterPro" id="IPR005069">
    <property type="entry name" value="Nucl-diP-sugar_transferase"/>
</dbReference>
<dbReference type="AlphaFoldDB" id="A0A7S1YVQ7"/>
<evidence type="ECO:0000259" key="1">
    <source>
        <dbReference type="Pfam" id="PF03407"/>
    </source>
</evidence>
<gene>
    <name evidence="2" type="ORF">DBRI1063_LOCUS6022</name>
</gene>
<proteinExistence type="predicted"/>
<accession>A0A7S1YVQ7</accession>
<reference evidence="2" key="1">
    <citation type="submission" date="2021-01" db="EMBL/GenBank/DDBJ databases">
        <authorList>
            <person name="Corre E."/>
            <person name="Pelletier E."/>
            <person name="Niang G."/>
            <person name="Scheremetjew M."/>
            <person name="Finn R."/>
            <person name="Kale V."/>
            <person name="Holt S."/>
            <person name="Cochrane G."/>
            <person name="Meng A."/>
            <person name="Brown T."/>
            <person name="Cohen L."/>
        </authorList>
    </citation>
    <scope>NUCLEOTIDE SEQUENCE</scope>
    <source>
        <strain evidence="2">Pop2</strain>
    </source>
</reference>
<dbReference type="EMBL" id="HBGN01009386">
    <property type="protein sequence ID" value="CAD9320565.1"/>
    <property type="molecule type" value="Transcribed_RNA"/>
</dbReference>
<feature type="domain" description="Nucleotide-diphospho-sugar transferase" evidence="1">
    <location>
        <begin position="290"/>
        <end position="439"/>
    </location>
</feature>
<name>A0A7S1YVQ7_9STRA</name>
<sequence>MTESKSNSNSRRGNVFVLLLLISIIAHGVLFSARSVQSSVGNSSTNRWYTEAKVPSNVDGNGDVGDEEYQPQLRQRADQTEEEAPAEEQLPHWRLATDCSSYSLDCFAQAQRDHKYLPYPFSPSLRKDIEVRSPNNNTVAFQQQMEWSVETFDHISEKWINQLVRENSHVPVEERNYIYPPKVPQDQIDACLDLTIRQNKTTLEQLDVLFSKDSPIVVPEPDTNMIAFTISDYSYVRDMLHEIFQMMDETVGFSSKHFFLVAIDQKSVELACQHGYPVVMWKADEGNLKDAVANTKIIVSYELVMRGFDFFFTEMDVWWIRSPKENLVEFQKRHDDEEHDEKHLYLSGHQNNPHAPNIGVYAVKADKYTEEYFKIVIDVLKQKPETHDQWIMAEVYRLFQHTYDNQEYKLGGTFKPDGPPETPSVQNPFKAKYFPPHEVVADEWPMPTHATLAIHTLNSTPLQMPHGKKMVAKELGVYHGFRSNPSSQEVGPNAAGYYERSGQYRKYIMLDTSTRTNMYSNVQPGRYHDKMTTQWTMALLIALARKTDRILVLPQVFQADMDAGTYFSWPMMDYSKVSEMVDFRETNFVSNRRAWKHDGGGWPFESVVTTALFDANDPEEKISIYTQVTQRSEILSKKAWRGTIHDSFFLDAWVCSLLTMPELESAELLLVNPDRNMIWGNLWSMIRRLSRHNEYFAEDEDKRKDTPPPVGWMELELKEIYDMLGWCWNTAYRHSASKTAASDSCYGKGGPPE</sequence>
<organism evidence="2">
    <name type="scientific">Ditylum brightwellii</name>
    <dbReference type="NCBI Taxonomy" id="49249"/>
    <lineage>
        <taxon>Eukaryota</taxon>
        <taxon>Sar</taxon>
        <taxon>Stramenopiles</taxon>
        <taxon>Ochrophyta</taxon>
        <taxon>Bacillariophyta</taxon>
        <taxon>Mediophyceae</taxon>
        <taxon>Lithodesmiophycidae</taxon>
        <taxon>Lithodesmiales</taxon>
        <taxon>Lithodesmiaceae</taxon>
        <taxon>Ditylum</taxon>
    </lineage>
</organism>